<dbReference type="InterPro" id="IPR023799">
    <property type="entry name" value="RbfA_dom_sf"/>
</dbReference>
<dbReference type="OrthoDB" id="307788at2"/>
<comment type="similarity">
    <text evidence="2">Belongs to the RbfA family.</text>
</comment>
<evidence type="ECO:0000256" key="2">
    <source>
        <dbReference type="HAMAP-Rule" id="MF_00003"/>
    </source>
</evidence>
<dbReference type="EMBL" id="JABMKT010000002">
    <property type="protein sequence ID" value="NYV27378.1"/>
    <property type="molecule type" value="Genomic_DNA"/>
</dbReference>
<dbReference type="GO" id="GO:0005829">
    <property type="term" value="C:cytosol"/>
    <property type="evidence" value="ECO:0007669"/>
    <property type="project" value="TreeGrafter"/>
</dbReference>
<dbReference type="GO" id="GO:0030490">
    <property type="term" value="P:maturation of SSU-rRNA"/>
    <property type="evidence" value="ECO:0007669"/>
    <property type="project" value="UniProtKB-UniRule"/>
</dbReference>
<dbReference type="NCBIfam" id="TIGR00082">
    <property type="entry name" value="rbfA"/>
    <property type="match status" value="1"/>
</dbReference>
<keyword evidence="4" id="KW-1185">Reference proteome</keyword>
<evidence type="ECO:0000313" key="4">
    <source>
        <dbReference type="Proteomes" id="UP000526184"/>
    </source>
</evidence>
<dbReference type="Pfam" id="PF02033">
    <property type="entry name" value="RBFA"/>
    <property type="match status" value="1"/>
</dbReference>
<protein>
    <recommendedName>
        <fullName evidence="2">Ribosome-binding factor A</fullName>
    </recommendedName>
</protein>
<organism evidence="3 4">
    <name type="scientific">Streptobacillus felis</name>
    <dbReference type="NCBI Taxonomy" id="1384509"/>
    <lineage>
        <taxon>Bacteria</taxon>
        <taxon>Fusobacteriati</taxon>
        <taxon>Fusobacteriota</taxon>
        <taxon>Fusobacteriia</taxon>
        <taxon>Fusobacteriales</taxon>
        <taxon>Leptotrichiaceae</taxon>
        <taxon>Streptobacillus</taxon>
    </lineage>
</organism>
<evidence type="ECO:0000256" key="1">
    <source>
        <dbReference type="ARBA" id="ARBA00022517"/>
    </source>
</evidence>
<dbReference type="PANTHER" id="PTHR33515:SF1">
    <property type="entry name" value="RIBOSOME-BINDING FACTOR A, CHLOROPLASTIC-RELATED"/>
    <property type="match status" value="1"/>
</dbReference>
<name>A0A7Z0PEQ8_9FUSO</name>
<dbReference type="InterPro" id="IPR015946">
    <property type="entry name" value="KH_dom-like_a/b"/>
</dbReference>
<dbReference type="RefSeq" id="WP_067321747.1">
    <property type="nucleotide sequence ID" value="NZ_CBCRWS010000024.1"/>
</dbReference>
<comment type="subcellular location">
    <subcellularLocation>
        <location evidence="2">Cytoplasm</location>
    </subcellularLocation>
</comment>
<dbReference type="AlphaFoldDB" id="A0A7Z0PEQ8"/>
<dbReference type="GO" id="GO:0043024">
    <property type="term" value="F:ribosomal small subunit binding"/>
    <property type="evidence" value="ECO:0007669"/>
    <property type="project" value="TreeGrafter"/>
</dbReference>
<comment type="subunit">
    <text evidence="2">Monomer. Binds 30S ribosomal subunits, but not 50S ribosomal subunits or 70S ribosomes.</text>
</comment>
<keyword evidence="2" id="KW-0963">Cytoplasm</keyword>
<dbReference type="PROSITE" id="PS01319">
    <property type="entry name" value="RBFA"/>
    <property type="match status" value="1"/>
</dbReference>
<gene>
    <name evidence="2 3" type="primary">rbfA</name>
    <name evidence="3" type="ORF">HP397_00870</name>
</gene>
<dbReference type="PANTHER" id="PTHR33515">
    <property type="entry name" value="RIBOSOME-BINDING FACTOR A, CHLOROPLASTIC-RELATED"/>
    <property type="match status" value="1"/>
</dbReference>
<dbReference type="HAMAP" id="MF_00003">
    <property type="entry name" value="RbfA"/>
    <property type="match status" value="1"/>
</dbReference>
<keyword evidence="1 2" id="KW-0690">Ribosome biogenesis</keyword>
<reference evidence="3 4" key="1">
    <citation type="submission" date="2020-05" db="EMBL/GenBank/DDBJ databases">
        <title>Streptobacillus felis strain LHL191014123.</title>
        <authorList>
            <person name="Fawzy A."/>
            <person name="Rau J."/>
            <person name="Risse K."/>
            <person name="Schauerte N."/>
            <person name="Geiger C."/>
            <person name="Blom J."/>
            <person name="Imirzalioglu C."/>
            <person name="Falgenhauer J."/>
            <person name="Bach A."/>
            <person name="Herden C."/>
            <person name="Eisenberg T."/>
        </authorList>
    </citation>
    <scope>NUCLEOTIDE SEQUENCE [LARGE SCALE GENOMIC DNA]</scope>
    <source>
        <strain evidence="3 4">LHL191014123</strain>
    </source>
</reference>
<comment type="caution">
    <text evidence="3">The sequence shown here is derived from an EMBL/GenBank/DDBJ whole genome shotgun (WGS) entry which is preliminary data.</text>
</comment>
<dbReference type="InterPro" id="IPR020053">
    <property type="entry name" value="Ribosome-bd_factorA_CS"/>
</dbReference>
<dbReference type="Proteomes" id="UP000526184">
    <property type="component" value="Unassembled WGS sequence"/>
</dbReference>
<dbReference type="SUPFAM" id="SSF89919">
    <property type="entry name" value="Ribosome-binding factor A, RbfA"/>
    <property type="match status" value="1"/>
</dbReference>
<dbReference type="InterPro" id="IPR000238">
    <property type="entry name" value="RbfA"/>
</dbReference>
<sequence>MNIRRKRGLEKEISRIIGTAILVDVKNEKIRNLVTVKSVNLSPDARYADVIMSILNYKENINKDKLLEELNKLRGFFRKIVGENLQIRYTPEIRIHLDDSVEYSIKISKILKDAMTTVNTDSEE</sequence>
<proteinExistence type="inferred from homology"/>
<accession>A0A7Z0PEQ8</accession>
<dbReference type="Gene3D" id="3.30.300.20">
    <property type="match status" value="1"/>
</dbReference>
<evidence type="ECO:0000313" key="3">
    <source>
        <dbReference type="EMBL" id="NYV27378.1"/>
    </source>
</evidence>
<comment type="function">
    <text evidence="2">One of several proteins that assist in the late maturation steps of the functional core of the 30S ribosomal subunit. Associates with free 30S ribosomal subunits (but not with 30S subunits that are part of 70S ribosomes or polysomes). Required for efficient processing of 16S rRNA. May interact with the 5'-terminal helix region of 16S rRNA.</text>
</comment>